<reference evidence="2 3" key="1">
    <citation type="journal article" date="2019" name="Int. J. Syst. Evol. Microbiol.">
        <title>The Global Catalogue of Microorganisms (GCM) 10K type strain sequencing project: providing services to taxonomists for standard genome sequencing and annotation.</title>
        <authorList>
            <consortium name="The Broad Institute Genomics Platform"/>
            <consortium name="The Broad Institute Genome Sequencing Center for Infectious Disease"/>
            <person name="Wu L."/>
            <person name="Ma J."/>
        </authorList>
    </citation>
    <scope>NUCLEOTIDE SEQUENCE [LARGE SCALE GENOMIC DNA]</scope>
    <source>
        <strain evidence="2 3">JCM 13581</strain>
    </source>
</reference>
<dbReference type="Proteomes" id="UP001501303">
    <property type="component" value="Unassembled WGS sequence"/>
</dbReference>
<comment type="caution">
    <text evidence="2">The sequence shown here is derived from an EMBL/GenBank/DDBJ whole genome shotgun (WGS) entry which is preliminary data.</text>
</comment>
<evidence type="ECO:0000313" key="2">
    <source>
        <dbReference type="EMBL" id="GAA1904491.1"/>
    </source>
</evidence>
<evidence type="ECO:0000313" key="3">
    <source>
        <dbReference type="Proteomes" id="UP001501303"/>
    </source>
</evidence>
<keyword evidence="3" id="KW-1185">Reference proteome</keyword>
<feature type="region of interest" description="Disordered" evidence="1">
    <location>
        <begin position="101"/>
        <end position="144"/>
    </location>
</feature>
<name>A0ABN2NVV4_9ACTN</name>
<organism evidence="2 3">
    <name type="scientific">Streptomyces sodiiphilus</name>
    <dbReference type="NCBI Taxonomy" id="226217"/>
    <lineage>
        <taxon>Bacteria</taxon>
        <taxon>Bacillati</taxon>
        <taxon>Actinomycetota</taxon>
        <taxon>Actinomycetes</taxon>
        <taxon>Kitasatosporales</taxon>
        <taxon>Streptomycetaceae</taxon>
        <taxon>Streptomyces</taxon>
    </lineage>
</organism>
<accession>A0ABN2NVV4</accession>
<dbReference type="InterPro" id="IPR019933">
    <property type="entry name" value="DivIVA_domain"/>
</dbReference>
<dbReference type="EMBL" id="BAAAMJ010000010">
    <property type="protein sequence ID" value="GAA1904491.1"/>
    <property type="molecule type" value="Genomic_DNA"/>
</dbReference>
<gene>
    <name evidence="2" type="ORF">GCM10009716_12990</name>
</gene>
<dbReference type="Gene3D" id="6.10.250.660">
    <property type="match status" value="1"/>
</dbReference>
<evidence type="ECO:0008006" key="4">
    <source>
        <dbReference type="Google" id="ProtNLM"/>
    </source>
</evidence>
<feature type="compositionally biased region" description="Gly residues" evidence="1">
    <location>
        <begin position="133"/>
        <end position="144"/>
    </location>
</feature>
<sequence>MFWFLLVAMVVVIAVVTLAVLGSGDGSGGPARGGLPEAAPDRLDDPLPLDRPVGPADVVAVRLPLAPRGYRMEEVDDVLDRLAAEIAARDTRIAELETALAGARASAPRGTGPADPVDPVDRTGITDAAGPAGAAGAGEAGPGA</sequence>
<dbReference type="RefSeq" id="WP_344259543.1">
    <property type="nucleotide sequence ID" value="NZ_BAAAMJ010000010.1"/>
</dbReference>
<dbReference type="NCBIfam" id="TIGR03544">
    <property type="entry name" value="DivI1A_domain"/>
    <property type="match status" value="1"/>
</dbReference>
<feature type="region of interest" description="Disordered" evidence="1">
    <location>
        <begin position="25"/>
        <end position="51"/>
    </location>
</feature>
<proteinExistence type="predicted"/>
<protein>
    <recommendedName>
        <fullName evidence="4">DivIVA domain-containing protein</fullName>
    </recommendedName>
</protein>
<evidence type="ECO:0000256" key="1">
    <source>
        <dbReference type="SAM" id="MobiDB-lite"/>
    </source>
</evidence>